<evidence type="ECO:0000313" key="2">
    <source>
        <dbReference type="EMBL" id="KAI0498980.1"/>
    </source>
</evidence>
<evidence type="ECO:0000313" key="3">
    <source>
        <dbReference type="Proteomes" id="UP000829196"/>
    </source>
</evidence>
<protein>
    <submittedName>
        <fullName evidence="2">Uncharacterized protein</fullName>
    </submittedName>
</protein>
<evidence type="ECO:0000256" key="1">
    <source>
        <dbReference type="SAM" id="MobiDB-lite"/>
    </source>
</evidence>
<dbReference type="Proteomes" id="UP000829196">
    <property type="component" value="Unassembled WGS sequence"/>
</dbReference>
<dbReference type="EMBL" id="JAGYWB010000014">
    <property type="protein sequence ID" value="KAI0498980.1"/>
    <property type="molecule type" value="Genomic_DNA"/>
</dbReference>
<sequence>MALIMLSPKKLPQYNNYEALGFAFHLLFSSLLFGFVASQELQRLPAALLLLLLRVRLRYFDDFPSCRIGSYDILIGSKNGSSLAVKVTFSLSRASSAKSHKSAKPRDLVTPGIKL</sequence>
<accession>A0A8T3AS88</accession>
<name>A0A8T3AS88_DENNO</name>
<feature type="region of interest" description="Disordered" evidence="1">
    <location>
        <begin position="94"/>
        <end position="115"/>
    </location>
</feature>
<organism evidence="2 3">
    <name type="scientific">Dendrobium nobile</name>
    <name type="common">Orchid</name>
    <dbReference type="NCBI Taxonomy" id="94219"/>
    <lineage>
        <taxon>Eukaryota</taxon>
        <taxon>Viridiplantae</taxon>
        <taxon>Streptophyta</taxon>
        <taxon>Embryophyta</taxon>
        <taxon>Tracheophyta</taxon>
        <taxon>Spermatophyta</taxon>
        <taxon>Magnoliopsida</taxon>
        <taxon>Liliopsida</taxon>
        <taxon>Asparagales</taxon>
        <taxon>Orchidaceae</taxon>
        <taxon>Epidendroideae</taxon>
        <taxon>Malaxideae</taxon>
        <taxon>Dendrobiinae</taxon>
        <taxon>Dendrobium</taxon>
    </lineage>
</organism>
<dbReference type="AlphaFoldDB" id="A0A8T3AS88"/>
<comment type="caution">
    <text evidence="2">The sequence shown here is derived from an EMBL/GenBank/DDBJ whole genome shotgun (WGS) entry which is preliminary data.</text>
</comment>
<gene>
    <name evidence="2" type="ORF">KFK09_019880</name>
</gene>
<reference evidence="2" key="1">
    <citation type="journal article" date="2022" name="Front. Genet.">
        <title>Chromosome-Scale Assembly of the Dendrobium nobile Genome Provides Insights Into the Molecular Mechanism of the Biosynthesis of the Medicinal Active Ingredient of Dendrobium.</title>
        <authorList>
            <person name="Xu Q."/>
            <person name="Niu S.-C."/>
            <person name="Li K.-L."/>
            <person name="Zheng P.-J."/>
            <person name="Zhang X.-J."/>
            <person name="Jia Y."/>
            <person name="Liu Y."/>
            <person name="Niu Y.-X."/>
            <person name="Yu L.-H."/>
            <person name="Chen D.-F."/>
            <person name="Zhang G.-Q."/>
        </authorList>
    </citation>
    <scope>NUCLEOTIDE SEQUENCE</scope>
    <source>
        <tissue evidence="2">Leaf</tissue>
    </source>
</reference>
<proteinExistence type="predicted"/>
<keyword evidence="3" id="KW-1185">Reference proteome</keyword>